<gene>
    <name evidence="2" type="ORF">GCM10017576_18070</name>
</gene>
<evidence type="ECO:0000313" key="2">
    <source>
        <dbReference type="EMBL" id="GLJ61677.1"/>
    </source>
</evidence>
<accession>A0A9W6LWQ0</accession>
<comment type="caution">
    <text evidence="2">The sequence shown here is derived from an EMBL/GenBank/DDBJ whole genome shotgun (WGS) entry which is preliminary data.</text>
</comment>
<evidence type="ECO:0000256" key="1">
    <source>
        <dbReference type="SAM" id="SignalP"/>
    </source>
</evidence>
<evidence type="ECO:0000313" key="3">
    <source>
        <dbReference type="Proteomes" id="UP001142462"/>
    </source>
</evidence>
<proteinExistence type="predicted"/>
<feature type="signal peptide" evidence="1">
    <location>
        <begin position="1"/>
        <end position="21"/>
    </location>
</feature>
<reference evidence="2" key="1">
    <citation type="journal article" date="2014" name="Int. J. Syst. Evol. Microbiol.">
        <title>Complete genome sequence of Corynebacterium casei LMG S-19264T (=DSM 44701T), isolated from a smear-ripened cheese.</title>
        <authorList>
            <consortium name="US DOE Joint Genome Institute (JGI-PGF)"/>
            <person name="Walter F."/>
            <person name="Albersmeier A."/>
            <person name="Kalinowski J."/>
            <person name="Ruckert C."/>
        </authorList>
    </citation>
    <scope>NUCLEOTIDE SEQUENCE</scope>
    <source>
        <strain evidence="2">VKM Ac-1020</strain>
    </source>
</reference>
<reference evidence="2" key="2">
    <citation type="submission" date="2023-01" db="EMBL/GenBank/DDBJ databases">
        <authorList>
            <person name="Sun Q."/>
            <person name="Evtushenko L."/>
        </authorList>
    </citation>
    <scope>NUCLEOTIDE SEQUENCE</scope>
    <source>
        <strain evidence="2">VKM Ac-1020</strain>
    </source>
</reference>
<dbReference type="Proteomes" id="UP001142462">
    <property type="component" value="Unassembled WGS sequence"/>
</dbReference>
<feature type="chain" id="PRO_5040930092" evidence="1">
    <location>
        <begin position="22"/>
        <end position="352"/>
    </location>
</feature>
<dbReference type="AlphaFoldDB" id="A0A9W6LWQ0"/>
<keyword evidence="3" id="KW-1185">Reference proteome</keyword>
<name>A0A9W6LWQ0_9MICO</name>
<organism evidence="2 3">
    <name type="scientific">Microbacterium barkeri</name>
    <dbReference type="NCBI Taxonomy" id="33917"/>
    <lineage>
        <taxon>Bacteria</taxon>
        <taxon>Bacillati</taxon>
        <taxon>Actinomycetota</taxon>
        <taxon>Actinomycetes</taxon>
        <taxon>Micrococcales</taxon>
        <taxon>Microbacteriaceae</taxon>
        <taxon>Microbacterium</taxon>
    </lineage>
</organism>
<protein>
    <submittedName>
        <fullName evidence="2">Uncharacterized protein</fullName>
    </submittedName>
</protein>
<dbReference type="PROSITE" id="PS51257">
    <property type="entry name" value="PROKAR_LIPOPROTEIN"/>
    <property type="match status" value="1"/>
</dbReference>
<dbReference type="EMBL" id="BSEJ01000007">
    <property type="protein sequence ID" value="GLJ61677.1"/>
    <property type="molecule type" value="Genomic_DNA"/>
</dbReference>
<keyword evidence="1" id="KW-0732">Signal</keyword>
<sequence length="352" mass="40187">MRTTRPLTLVASAAILTATLAGCSQQGGGEPELSWEDSPLNEYTAAVYGSDLSPEEQQKQMDEQTREIEERTAECMQAEGFEYVPNLQNGGVVFEDDGVWDPESREWVAQYGYGMFNDPWQDQPQPEPEEYVDPNQEYIESLSESEQLAYNETLWGEQPSEEEMSDPEFDWNAFYETADRGCNGEASDEVYGTNLWDKLYEEFEPLMTKMDELYTTVQESPEMVELDAEWASCMADAGHAGYTKQADPMNELSEKQNAFYEEQNAAYEDFDFENASEEELAALEEQSDPTQTPEWKELAEKEIEIALVDLDCREKTDYRDASLRIQFELEEQFIADNKAELEAYKAAAEQAS</sequence>